<feature type="compositionally biased region" description="Acidic residues" evidence="7">
    <location>
        <begin position="205"/>
        <end position="221"/>
    </location>
</feature>
<dbReference type="InterPro" id="IPR046347">
    <property type="entry name" value="bZIP_sf"/>
</dbReference>
<feature type="region of interest" description="Disordered" evidence="7">
    <location>
        <begin position="192"/>
        <end position="247"/>
    </location>
</feature>
<feature type="region of interest" description="Disordered" evidence="7">
    <location>
        <begin position="1"/>
        <end position="33"/>
    </location>
</feature>
<dbReference type="Gene3D" id="1.20.5.170">
    <property type="match status" value="1"/>
</dbReference>
<feature type="region of interest" description="Disordered" evidence="7">
    <location>
        <begin position="80"/>
        <end position="108"/>
    </location>
</feature>
<keyword evidence="4" id="KW-0804">Transcription</keyword>
<feature type="compositionally biased region" description="Basic and acidic residues" evidence="7">
    <location>
        <begin position="228"/>
        <end position="247"/>
    </location>
</feature>
<dbReference type="SUPFAM" id="SSF57959">
    <property type="entry name" value="Leucine zipper domain"/>
    <property type="match status" value="1"/>
</dbReference>
<dbReference type="InterPro" id="IPR004827">
    <property type="entry name" value="bZIP"/>
</dbReference>
<evidence type="ECO:0000256" key="3">
    <source>
        <dbReference type="ARBA" id="ARBA00023125"/>
    </source>
</evidence>
<keyword evidence="2" id="KW-0805">Transcription regulation</keyword>
<protein>
    <recommendedName>
        <fullName evidence="6">X-box-binding protein 1</fullName>
    </recommendedName>
</protein>
<dbReference type="InterPro" id="IPR052470">
    <property type="entry name" value="ER_Stress-Reg_TF"/>
</dbReference>
<dbReference type="PROSITE" id="PS00036">
    <property type="entry name" value="BZIP_BASIC"/>
    <property type="match status" value="1"/>
</dbReference>
<reference evidence="9 10" key="1">
    <citation type="submission" date="2021-04" db="EMBL/GenBank/DDBJ databases">
        <authorList>
            <person name="Bliznina A."/>
        </authorList>
    </citation>
    <scope>NUCLEOTIDE SEQUENCE [LARGE SCALE GENOMIC DNA]</scope>
</reference>
<feature type="domain" description="BZIP" evidence="8">
    <location>
        <begin position="11"/>
        <end position="74"/>
    </location>
</feature>
<evidence type="ECO:0000259" key="8">
    <source>
        <dbReference type="PROSITE" id="PS50217"/>
    </source>
</evidence>
<feature type="compositionally biased region" description="Basic and acidic residues" evidence="7">
    <location>
        <begin position="195"/>
        <end position="204"/>
    </location>
</feature>
<sequence length="247" mass="27887">MGLKRSPHEVEEMRERKKQKNRESAQRARDRFKAKMRWLEDQVRLVTERHDNLLRENTYMRHMLGEQSQKLNLLLQKENESIAKEQSSRSSDSEDSGSYSPRRGKSSFSIGFLSKSASEEKKELSSMISDRITASGITSHLKPSQGSARYSGVNLSTPLGGIIPNQVSYRPTSHRNSPFMPPLPSVRLSPGGTMHMDKQGRESPDFVEDDCEIEDIDEEIDVGSPVRSDSDHGIGTEHTHSEDGDNM</sequence>
<name>A0ABN7T2H5_OIKDI</name>
<dbReference type="PANTHER" id="PTHR46542:SF1">
    <property type="entry name" value="X-BOX BINDING PROTEIN 1"/>
    <property type="match status" value="1"/>
</dbReference>
<evidence type="ECO:0000256" key="2">
    <source>
        <dbReference type="ARBA" id="ARBA00023015"/>
    </source>
</evidence>
<proteinExistence type="predicted"/>
<evidence type="ECO:0000256" key="7">
    <source>
        <dbReference type="SAM" id="MobiDB-lite"/>
    </source>
</evidence>
<evidence type="ECO:0000256" key="6">
    <source>
        <dbReference type="ARBA" id="ARBA00040165"/>
    </source>
</evidence>
<keyword evidence="5" id="KW-0539">Nucleus</keyword>
<dbReference type="PANTHER" id="PTHR46542">
    <property type="entry name" value="X-BOX BINDING PROTEIN 1"/>
    <property type="match status" value="1"/>
</dbReference>
<evidence type="ECO:0000256" key="4">
    <source>
        <dbReference type="ARBA" id="ARBA00023163"/>
    </source>
</evidence>
<evidence type="ECO:0000256" key="1">
    <source>
        <dbReference type="ARBA" id="ARBA00022843"/>
    </source>
</evidence>
<keyword evidence="3" id="KW-0238">DNA-binding</keyword>
<dbReference type="PROSITE" id="PS50217">
    <property type="entry name" value="BZIP"/>
    <property type="match status" value="1"/>
</dbReference>
<evidence type="ECO:0000313" key="9">
    <source>
        <dbReference type="EMBL" id="CAG5111870.1"/>
    </source>
</evidence>
<evidence type="ECO:0000256" key="5">
    <source>
        <dbReference type="ARBA" id="ARBA00023242"/>
    </source>
</evidence>
<accession>A0ABN7T2H5</accession>
<dbReference type="EMBL" id="OU015567">
    <property type="protein sequence ID" value="CAG5111870.1"/>
    <property type="molecule type" value="Genomic_DNA"/>
</dbReference>
<dbReference type="SMART" id="SM00338">
    <property type="entry name" value="BRLZ"/>
    <property type="match status" value="1"/>
</dbReference>
<organism evidence="9 10">
    <name type="scientific">Oikopleura dioica</name>
    <name type="common">Tunicate</name>
    <dbReference type="NCBI Taxonomy" id="34765"/>
    <lineage>
        <taxon>Eukaryota</taxon>
        <taxon>Metazoa</taxon>
        <taxon>Chordata</taxon>
        <taxon>Tunicata</taxon>
        <taxon>Appendicularia</taxon>
        <taxon>Copelata</taxon>
        <taxon>Oikopleuridae</taxon>
        <taxon>Oikopleura</taxon>
    </lineage>
</organism>
<keyword evidence="1" id="KW-0832">Ubl conjugation</keyword>
<gene>
    <name evidence="9" type="ORF">OKIOD_LOCUS14906</name>
</gene>
<keyword evidence="10" id="KW-1185">Reference proteome</keyword>
<evidence type="ECO:0000313" key="10">
    <source>
        <dbReference type="Proteomes" id="UP001158576"/>
    </source>
</evidence>
<dbReference type="Proteomes" id="UP001158576">
    <property type="component" value="Chromosome 2"/>
</dbReference>